<feature type="binding site" evidence="8">
    <location>
        <position position="277"/>
    </location>
    <ligand>
        <name>Zn(2+)</name>
        <dbReference type="ChEBI" id="CHEBI:29105"/>
        <label>1</label>
        <note>catalytic</note>
    </ligand>
</feature>
<keyword evidence="12" id="KW-0378">Hydrolase</keyword>
<dbReference type="AlphaFoldDB" id="A0AAR5PGC9"/>
<evidence type="ECO:0000256" key="2">
    <source>
        <dbReference type="ARBA" id="ARBA00022729"/>
    </source>
</evidence>
<feature type="binding site" evidence="8">
    <location>
        <position position="253"/>
    </location>
    <ligand>
        <name>Zn(2+)</name>
        <dbReference type="ChEBI" id="CHEBI:29105"/>
        <label>1</label>
        <note>catalytic</note>
    </ligand>
</feature>
<protein>
    <recommendedName>
        <fullName evidence="12">Angiotensin-converting enzyme</fullName>
        <ecNumber evidence="12">3.4.-.-</ecNumber>
    </recommendedName>
</protein>
<proteinExistence type="inferred from homology"/>
<keyword evidence="2" id="KW-0732">Signal</keyword>
<reference evidence="14" key="1">
    <citation type="journal article" date="2013" name="Genome Biol.">
        <title>Draft genome of the mountain pine beetle, Dendroctonus ponderosae Hopkins, a major forest pest.</title>
        <authorList>
            <person name="Keeling C.I."/>
            <person name="Yuen M.M."/>
            <person name="Liao N.Y."/>
            <person name="Docking T.R."/>
            <person name="Chan S.K."/>
            <person name="Taylor G.A."/>
            <person name="Palmquist D.L."/>
            <person name="Jackman S.D."/>
            <person name="Nguyen A."/>
            <person name="Li M."/>
            <person name="Henderson H."/>
            <person name="Janes J.K."/>
            <person name="Zhao Y."/>
            <person name="Pandoh P."/>
            <person name="Moore R."/>
            <person name="Sperling F.A."/>
            <person name="Huber D.P."/>
            <person name="Birol I."/>
            <person name="Jones S.J."/>
            <person name="Bohlmann J."/>
        </authorList>
    </citation>
    <scope>NUCLEOTIDE SEQUENCE</scope>
</reference>
<dbReference type="InterPro" id="IPR001548">
    <property type="entry name" value="Peptidase_M2"/>
</dbReference>
<feature type="binding site" evidence="10">
    <location>
        <position position="277"/>
    </location>
    <ligand>
        <name>Zn(2+)</name>
        <dbReference type="ChEBI" id="CHEBI:29105"/>
        <label>2</label>
        <note>catalytic</note>
    </ligand>
</feature>
<keyword evidence="12" id="KW-0482">Metalloprotease</keyword>
<evidence type="ECO:0000256" key="1">
    <source>
        <dbReference type="ARBA" id="ARBA00008139"/>
    </source>
</evidence>
<dbReference type="EnsemblMetazoa" id="XM_019904242.1">
    <property type="protein sequence ID" value="XP_019759801.1"/>
    <property type="gene ID" value="LOC109537454"/>
</dbReference>
<comment type="caution">
    <text evidence="11">Lacks conserved residue(s) required for the propagation of feature annotation.</text>
</comment>
<dbReference type="Pfam" id="PF01401">
    <property type="entry name" value="Peptidase_M2"/>
    <property type="match status" value="1"/>
</dbReference>
<dbReference type="GO" id="GO:0005886">
    <property type="term" value="C:plasma membrane"/>
    <property type="evidence" value="ECO:0007669"/>
    <property type="project" value="TreeGrafter"/>
</dbReference>
<evidence type="ECO:0000313" key="13">
    <source>
        <dbReference type="EnsemblMetazoa" id="XP_019759801.1"/>
    </source>
</evidence>
<evidence type="ECO:0000256" key="11">
    <source>
        <dbReference type="PROSITE-ProRule" id="PRU01355"/>
    </source>
</evidence>
<evidence type="ECO:0000256" key="10">
    <source>
        <dbReference type="PIRSR" id="PIRSR601548-8"/>
    </source>
</evidence>
<comment type="similarity">
    <text evidence="1 11 12">Belongs to the peptidase M2 family.</text>
</comment>
<feature type="binding site" evidence="10">
    <location>
        <position position="249"/>
    </location>
    <ligand>
        <name>Zn(2+)</name>
        <dbReference type="ChEBI" id="CHEBI:29105"/>
        <label>2</label>
        <note>catalytic</note>
    </ligand>
</feature>
<dbReference type="CDD" id="cd06461">
    <property type="entry name" value="M2_ACE"/>
    <property type="match status" value="1"/>
</dbReference>
<dbReference type="PANTHER" id="PTHR10514">
    <property type="entry name" value="ANGIOTENSIN-CONVERTING ENZYME"/>
    <property type="match status" value="1"/>
</dbReference>
<dbReference type="GO" id="GO:0008241">
    <property type="term" value="F:peptidyl-dipeptidase activity"/>
    <property type="evidence" value="ECO:0007669"/>
    <property type="project" value="InterPro"/>
</dbReference>
<reference evidence="13" key="2">
    <citation type="submission" date="2024-08" db="UniProtKB">
        <authorList>
            <consortium name="EnsemblMetazoa"/>
        </authorList>
    </citation>
    <scope>IDENTIFICATION</scope>
</reference>
<feature type="disulfide bond" evidence="9">
    <location>
        <begin position="402"/>
        <end position="414"/>
    </location>
</feature>
<keyword evidence="8 12" id="KW-0862">Zinc</keyword>
<keyword evidence="3 9" id="KW-1015">Disulfide bond</keyword>
<keyword evidence="14" id="KW-1185">Reference proteome</keyword>
<name>A0AAR5PGC9_DENPD</name>
<evidence type="ECO:0000256" key="5">
    <source>
        <dbReference type="PIRSR" id="PIRSR601548-1"/>
    </source>
</evidence>
<feature type="binding site" evidence="10">
    <location>
        <position position="253"/>
    </location>
    <ligand>
        <name>Zn(2+)</name>
        <dbReference type="ChEBI" id="CHEBI:29105"/>
        <label>2</label>
        <note>catalytic</note>
    </ligand>
</feature>
<dbReference type="GO" id="GO:0004180">
    <property type="term" value="F:carboxypeptidase activity"/>
    <property type="evidence" value="ECO:0007669"/>
    <property type="project" value="UniProtKB-KW"/>
</dbReference>
<keyword evidence="12" id="KW-0121">Carboxypeptidase</keyword>
<evidence type="ECO:0000313" key="14">
    <source>
        <dbReference type="Proteomes" id="UP000019118"/>
    </source>
</evidence>
<feature type="disulfide bond" evidence="9 11">
    <location>
        <begin position="218"/>
        <end position="236"/>
    </location>
</feature>
<evidence type="ECO:0000256" key="6">
    <source>
        <dbReference type="PIRSR" id="PIRSR601548-11"/>
    </source>
</evidence>
<dbReference type="GO" id="GO:0006508">
    <property type="term" value="P:proteolysis"/>
    <property type="evidence" value="ECO:0007669"/>
    <property type="project" value="UniProtKB-KW"/>
</dbReference>
<feature type="active site" description="Proton donor 1" evidence="5">
    <location>
        <position position="377"/>
    </location>
</feature>
<keyword evidence="8 12" id="KW-0479">Metal-binding</keyword>
<dbReference type="PANTHER" id="PTHR10514:SF45">
    <property type="entry name" value="ANGIOTENSIN-CONVERTING ENZYME"/>
    <property type="match status" value="1"/>
</dbReference>
<feature type="active site" description="Proton acceptor 2" evidence="6">
    <location>
        <position position="250"/>
    </location>
</feature>
<dbReference type="Proteomes" id="UP000019118">
    <property type="component" value="Unassembled WGS sequence"/>
</dbReference>
<dbReference type="GO" id="GO:0008237">
    <property type="term" value="F:metallopeptidase activity"/>
    <property type="evidence" value="ECO:0007669"/>
    <property type="project" value="UniProtKB-KW"/>
</dbReference>
<feature type="active site" description="Proton donor 2" evidence="6">
    <location>
        <position position="377"/>
    </location>
</feature>
<feature type="binding site" evidence="7">
    <location>
        <position position="91"/>
    </location>
    <ligand>
        <name>chloride</name>
        <dbReference type="ChEBI" id="CHEBI:17996"/>
        <label>1</label>
    </ligand>
</feature>
<dbReference type="EC" id="3.4.-.-" evidence="12"/>
<evidence type="ECO:0000256" key="8">
    <source>
        <dbReference type="PIRSR" id="PIRSR601548-3"/>
    </source>
</evidence>
<evidence type="ECO:0000256" key="3">
    <source>
        <dbReference type="ARBA" id="ARBA00023157"/>
    </source>
</evidence>
<evidence type="ECO:0000256" key="4">
    <source>
        <dbReference type="ARBA" id="ARBA00023180"/>
    </source>
</evidence>
<dbReference type="PROSITE" id="PS52011">
    <property type="entry name" value="PEPTIDASE_M2"/>
    <property type="match status" value="1"/>
</dbReference>
<organism evidence="13 14">
    <name type="scientific">Dendroctonus ponderosae</name>
    <name type="common">Mountain pine beetle</name>
    <dbReference type="NCBI Taxonomy" id="77166"/>
    <lineage>
        <taxon>Eukaryota</taxon>
        <taxon>Metazoa</taxon>
        <taxon>Ecdysozoa</taxon>
        <taxon>Arthropoda</taxon>
        <taxon>Hexapoda</taxon>
        <taxon>Insecta</taxon>
        <taxon>Pterygota</taxon>
        <taxon>Neoptera</taxon>
        <taxon>Endopterygota</taxon>
        <taxon>Coleoptera</taxon>
        <taxon>Polyphaga</taxon>
        <taxon>Cucujiformia</taxon>
        <taxon>Curculionidae</taxon>
        <taxon>Scolytinae</taxon>
        <taxon>Dendroctonus</taxon>
    </lineage>
</organism>
<evidence type="ECO:0000256" key="7">
    <source>
        <dbReference type="PIRSR" id="PIRSR601548-2"/>
    </source>
</evidence>
<dbReference type="GO" id="GO:0046872">
    <property type="term" value="F:metal ion binding"/>
    <property type="evidence" value="ECO:0007669"/>
    <property type="project" value="UniProtKB-KW"/>
</dbReference>
<sequence length="435" mass="50710">MKDLYANVKICPFIPNEQKTDQVYCDLELMDAQKLMTKSANHLELLHVWEEWHDKTGPPMRNKFMRYVDLANQAAQLNGFGNAGEEMGSIYEADDFQDELAETFQKILPLYKQLFAYVRSKLHKHYGPDVVRPNGPLPAHILGNLWAQEWSKIYHIVAPYPEFGNIDVTDELLQQGFTPLRIFQMTEEFYTSMGLKPMPPEFWRFSMIEKPNSRKVQCTASAWDFCNKVDYRIKQCTEVNMDNLVTTYHEMAHIEYYLHYAGQPYLYRDGANPGFHEGVANAVLLSVFNPKHFYRMGLSSNNTEVYERNMNFLMLMALKKVAYASFAYLVDQWRYTIFEHGVSKMNSDWWNFRLRYQGIVPPIPRSESHFDAAAKRHIPADVPYIKYYVALLLEFQIYKSMCDAANHKGSLHTCDVYRSREAGRVLSDILRVGKA</sequence>
<comment type="cofactor">
    <cofactor evidence="12">
        <name>Zn(2+)</name>
        <dbReference type="ChEBI" id="CHEBI:29105"/>
    </cofactor>
    <text evidence="12">Binds 1 zinc ion per subunit.</text>
</comment>
<feature type="active site" description="Proton acceptor 1" evidence="5">
    <location>
        <position position="250"/>
    </location>
</feature>
<dbReference type="SUPFAM" id="SSF55486">
    <property type="entry name" value="Metalloproteases ('zincins'), catalytic domain"/>
    <property type="match status" value="1"/>
</dbReference>
<evidence type="ECO:0000256" key="12">
    <source>
        <dbReference type="RuleBase" id="RU361144"/>
    </source>
</evidence>
<evidence type="ECO:0000256" key="9">
    <source>
        <dbReference type="PIRSR" id="PIRSR601548-4"/>
    </source>
</evidence>
<accession>A0AAR5PGC9</accession>
<keyword evidence="4 12" id="KW-0325">Glycoprotein</keyword>
<feature type="binding site" evidence="8">
    <location>
        <position position="249"/>
    </location>
    <ligand>
        <name>Zn(2+)</name>
        <dbReference type="ChEBI" id="CHEBI:29105"/>
        <label>1</label>
        <note>catalytic</note>
    </ligand>
</feature>
<keyword evidence="12" id="KW-0645">Protease</keyword>
<dbReference type="PRINTS" id="PR00791">
    <property type="entry name" value="PEPDIPTASEA"/>
</dbReference>